<gene>
    <name evidence="13" type="ORF">K452DRAFT_355835</name>
</gene>
<reference evidence="13" key="1">
    <citation type="journal article" date="2020" name="Stud. Mycol.">
        <title>101 Dothideomycetes genomes: a test case for predicting lifestyles and emergence of pathogens.</title>
        <authorList>
            <person name="Haridas S."/>
            <person name="Albert R."/>
            <person name="Binder M."/>
            <person name="Bloem J."/>
            <person name="Labutti K."/>
            <person name="Salamov A."/>
            <person name="Andreopoulos B."/>
            <person name="Baker S."/>
            <person name="Barry K."/>
            <person name="Bills G."/>
            <person name="Bluhm B."/>
            <person name="Cannon C."/>
            <person name="Castanera R."/>
            <person name="Culley D."/>
            <person name="Daum C."/>
            <person name="Ezra D."/>
            <person name="Gonzalez J."/>
            <person name="Henrissat B."/>
            <person name="Kuo A."/>
            <person name="Liang C."/>
            <person name="Lipzen A."/>
            <person name="Lutzoni F."/>
            <person name="Magnuson J."/>
            <person name="Mondo S."/>
            <person name="Nolan M."/>
            <person name="Ohm R."/>
            <person name="Pangilinan J."/>
            <person name="Park H.-J."/>
            <person name="Ramirez L."/>
            <person name="Alfaro M."/>
            <person name="Sun H."/>
            <person name="Tritt A."/>
            <person name="Yoshinaga Y."/>
            <person name="Zwiers L.-H."/>
            <person name="Turgeon B."/>
            <person name="Goodwin S."/>
            <person name="Spatafora J."/>
            <person name="Crous P."/>
            <person name="Grigoriev I."/>
        </authorList>
    </citation>
    <scope>NUCLEOTIDE SEQUENCE</scope>
    <source>
        <strain evidence="13">CBS 121167</strain>
    </source>
</reference>
<evidence type="ECO:0000256" key="12">
    <source>
        <dbReference type="SAM" id="MobiDB-lite"/>
    </source>
</evidence>
<feature type="compositionally biased region" description="Low complexity" evidence="12">
    <location>
        <begin position="234"/>
        <end position="255"/>
    </location>
</feature>
<organism evidence="13 14">
    <name type="scientific">Aplosporella prunicola CBS 121167</name>
    <dbReference type="NCBI Taxonomy" id="1176127"/>
    <lineage>
        <taxon>Eukaryota</taxon>
        <taxon>Fungi</taxon>
        <taxon>Dikarya</taxon>
        <taxon>Ascomycota</taxon>
        <taxon>Pezizomycotina</taxon>
        <taxon>Dothideomycetes</taxon>
        <taxon>Dothideomycetes incertae sedis</taxon>
        <taxon>Botryosphaeriales</taxon>
        <taxon>Aplosporellaceae</taxon>
        <taxon>Aplosporella</taxon>
    </lineage>
</organism>
<dbReference type="InterPro" id="IPR021056">
    <property type="entry name" value="Mt_import_IM_translocase_Tim54"/>
</dbReference>
<evidence type="ECO:0000256" key="1">
    <source>
        <dbReference type="ARBA" id="ARBA00004434"/>
    </source>
</evidence>
<dbReference type="EMBL" id="ML995477">
    <property type="protein sequence ID" value="KAF2145357.1"/>
    <property type="molecule type" value="Genomic_DNA"/>
</dbReference>
<dbReference type="Proteomes" id="UP000799438">
    <property type="component" value="Unassembled WGS sequence"/>
</dbReference>
<evidence type="ECO:0000256" key="7">
    <source>
        <dbReference type="ARBA" id="ARBA00022927"/>
    </source>
</evidence>
<evidence type="ECO:0000313" key="14">
    <source>
        <dbReference type="Proteomes" id="UP000799438"/>
    </source>
</evidence>
<keyword evidence="10" id="KW-0496">Mitochondrion</keyword>
<sequence>MADPSSTKGPVAEAAKKAAPEGNPALRMMGLPRLRLPSRNWLIFLGVTGSFIGAVYYDRHEQKKMQRKWCASVAHLASEPLAINQMPRRVTVYVAAPPADSAMAAREHFVEHVKPILVAAGLDWDAVEGRVEGDVRAQLAERIRTLRKQHGESCSEPVPEEDRAELAVQQMRAKAGIVEWPGVQGDIVIGRNTWKEYVRGLHEGWLGPLDAPPPPPPQPEPELAPEPASPTPTPEASTPAAAAADADDASPTATDKGPTTPDADAESQPADTKPAKRKQPAPYISPADYSTAPLSPNCPPQLPPSTAIPFPHILGFLNTPVRMYRFVTRRHLSDAIGAQVAAAVLAAHRPFASAGGSDVPVAGGVAVDAGSAASEEEAAAADAWEQQRLLRSEESEWHKSVRAQAEKRHDAGEESLWVDGMVLDARIAGRMRRFVLSEEERARVERVGRGEEA</sequence>
<evidence type="ECO:0000256" key="5">
    <source>
        <dbReference type="ARBA" id="ARBA00022692"/>
    </source>
</evidence>
<evidence type="ECO:0000256" key="6">
    <source>
        <dbReference type="ARBA" id="ARBA00022792"/>
    </source>
</evidence>
<evidence type="ECO:0000256" key="8">
    <source>
        <dbReference type="ARBA" id="ARBA00022989"/>
    </source>
</evidence>
<evidence type="ECO:0000256" key="10">
    <source>
        <dbReference type="ARBA" id="ARBA00023128"/>
    </source>
</evidence>
<dbReference type="GeneID" id="54303506"/>
<feature type="compositionally biased region" description="Pro residues" evidence="12">
    <location>
        <begin position="210"/>
        <end position="233"/>
    </location>
</feature>
<dbReference type="GO" id="GO:0015031">
    <property type="term" value="P:protein transport"/>
    <property type="evidence" value="ECO:0007669"/>
    <property type="project" value="UniProtKB-KW"/>
</dbReference>
<keyword evidence="11" id="KW-0472">Membrane</keyword>
<evidence type="ECO:0000313" key="13">
    <source>
        <dbReference type="EMBL" id="KAF2145357.1"/>
    </source>
</evidence>
<dbReference type="AlphaFoldDB" id="A0A6A6BRB7"/>
<accession>A0A6A6BRB7</accession>
<keyword evidence="5" id="KW-0812">Transmembrane</keyword>
<evidence type="ECO:0000256" key="4">
    <source>
        <dbReference type="ARBA" id="ARBA00022448"/>
    </source>
</evidence>
<dbReference type="Pfam" id="PF11711">
    <property type="entry name" value="Tim54"/>
    <property type="match status" value="1"/>
</dbReference>
<protein>
    <recommendedName>
        <fullName evidence="3">Mitochondrial import inner membrane translocase subunit TIM54</fullName>
    </recommendedName>
</protein>
<evidence type="ECO:0000256" key="2">
    <source>
        <dbReference type="ARBA" id="ARBA00006355"/>
    </source>
</evidence>
<keyword evidence="4" id="KW-0813">Transport</keyword>
<comment type="similarity">
    <text evidence="2">Belongs to the TIM54 family.</text>
</comment>
<keyword evidence="9" id="KW-0811">Translocation</keyword>
<keyword evidence="8" id="KW-1133">Transmembrane helix</keyword>
<keyword evidence="14" id="KW-1185">Reference proteome</keyword>
<dbReference type="RefSeq" id="XP_033401069.1">
    <property type="nucleotide sequence ID" value="XM_033546000.1"/>
</dbReference>
<evidence type="ECO:0000256" key="11">
    <source>
        <dbReference type="ARBA" id="ARBA00023136"/>
    </source>
</evidence>
<comment type="subcellular location">
    <subcellularLocation>
        <location evidence="1">Mitochondrion inner membrane</location>
        <topology evidence="1">Single-pass membrane protein</topology>
    </subcellularLocation>
</comment>
<proteinExistence type="inferred from homology"/>
<keyword evidence="7" id="KW-0653">Protein transport</keyword>
<keyword evidence="6" id="KW-0999">Mitochondrion inner membrane</keyword>
<feature type="region of interest" description="Disordered" evidence="12">
    <location>
        <begin position="208"/>
        <end position="300"/>
    </location>
</feature>
<evidence type="ECO:0000256" key="9">
    <source>
        <dbReference type="ARBA" id="ARBA00023010"/>
    </source>
</evidence>
<name>A0A6A6BRB7_9PEZI</name>
<dbReference type="GO" id="GO:0005743">
    <property type="term" value="C:mitochondrial inner membrane"/>
    <property type="evidence" value="ECO:0007669"/>
    <property type="project" value="UniProtKB-SubCell"/>
</dbReference>
<evidence type="ECO:0000256" key="3">
    <source>
        <dbReference type="ARBA" id="ARBA00020796"/>
    </source>
</evidence>
<dbReference type="OrthoDB" id="5598305at2759"/>